<dbReference type="PANTHER" id="PTHR47099">
    <property type="entry name" value="METHYLCOBAMIDE:COM METHYLTRANSFERASE MTBA"/>
    <property type="match status" value="1"/>
</dbReference>
<dbReference type="Pfam" id="PF01208">
    <property type="entry name" value="URO-D"/>
    <property type="match status" value="1"/>
</dbReference>
<dbReference type="InterPro" id="IPR052024">
    <property type="entry name" value="Methanogen_methyltrans"/>
</dbReference>
<dbReference type="PANTHER" id="PTHR47099:SF1">
    <property type="entry name" value="METHYLCOBAMIDE:COM METHYLTRANSFERASE MTBA"/>
    <property type="match status" value="1"/>
</dbReference>
<dbReference type="InterPro" id="IPR000257">
    <property type="entry name" value="Uroporphyrinogen_deCOase"/>
</dbReference>
<comment type="caution">
    <text evidence="2">The sequence shown here is derived from an EMBL/GenBank/DDBJ whole genome shotgun (WGS) entry which is preliminary data.</text>
</comment>
<feature type="non-terminal residue" evidence="2">
    <location>
        <position position="1"/>
    </location>
</feature>
<reference evidence="2" key="1">
    <citation type="journal article" date="2014" name="Front. Microbiol.">
        <title>High frequency of phylogenetically diverse reductive dehalogenase-homologous genes in deep subseafloor sedimentary metagenomes.</title>
        <authorList>
            <person name="Kawai M."/>
            <person name="Futagami T."/>
            <person name="Toyoda A."/>
            <person name="Takaki Y."/>
            <person name="Nishi S."/>
            <person name="Hori S."/>
            <person name="Arai W."/>
            <person name="Tsubouchi T."/>
            <person name="Morono Y."/>
            <person name="Uchiyama I."/>
            <person name="Ito T."/>
            <person name="Fujiyama A."/>
            <person name="Inagaki F."/>
            <person name="Takami H."/>
        </authorList>
    </citation>
    <scope>NUCLEOTIDE SEQUENCE</scope>
    <source>
        <strain evidence="2">Expedition CK06-06</strain>
    </source>
</reference>
<dbReference type="InterPro" id="IPR038071">
    <property type="entry name" value="UROD/MetE-like_sf"/>
</dbReference>
<name>X0X109_9ZZZZ</name>
<accession>X0X109</accession>
<dbReference type="EMBL" id="BARS01049193">
    <property type="protein sequence ID" value="GAG30343.1"/>
    <property type="molecule type" value="Genomic_DNA"/>
</dbReference>
<dbReference type="GO" id="GO:0006779">
    <property type="term" value="P:porphyrin-containing compound biosynthetic process"/>
    <property type="evidence" value="ECO:0007669"/>
    <property type="project" value="InterPro"/>
</dbReference>
<protein>
    <recommendedName>
        <fullName evidence="1">Uroporphyrinogen decarboxylase (URO-D) domain-containing protein</fullName>
    </recommendedName>
</protein>
<evidence type="ECO:0000259" key="1">
    <source>
        <dbReference type="Pfam" id="PF01208"/>
    </source>
</evidence>
<gene>
    <name evidence="2" type="ORF">S01H1_73611</name>
</gene>
<dbReference type="Gene3D" id="3.20.20.210">
    <property type="match status" value="1"/>
</dbReference>
<proteinExistence type="predicted"/>
<feature type="domain" description="Uroporphyrinogen decarboxylase (URO-D)" evidence="1">
    <location>
        <begin position="6"/>
        <end position="147"/>
    </location>
</feature>
<organism evidence="2">
    <name type="scientific">marine sediment metagenome</name>
    <dbReference type="NCBI Taxonomy" id="412755"/>
    <lineage>
        <taxon>unclassified sequences</taxon>
        <taxon>metagenomes</taxon>
        <taxon>ecological metagenomes</taxon>
    </lineage>
</organism>
<dbReference type="GO" id="GO:0004853">
    <property type="term" value="F:uroporphyrinogen decarboxylase activity"/>
    <property type="evidence" value="ECO:0007669"/>
    <property type="project" value="InterPro"/>
</dbReference>
<sequence>FGGQTGPLLSPGLFERFILPHLKRLIDLGHSYRLKVQLHCCGGFAPLIPLLIEAGLDGLHAVQPSCCGMDLKKLKANFGDSILFNGAIDSHHVLIEGTPETVHAKTREVLDIMAPGGGYVAGASHDTILEETPVENVLAMFDTVREYGDYSKEGNG</sequence>
<dbReference type="SUPFAM" id="SSF51726">
    <property type="entry name" value="UROD/MetE-like"/>
    <property type="match status" value="1"/>
</dbReference>
<dbReference type="AlphaFoldDB" id="X0X109"/>
<evidence type="ECO:0000313" key="2">
    <source>
        <dbReference type="EMBL" id="GAG30343.1"/>
    </source>
</evidence>